<sequence length="408" mass="48853">MDTYCDIETKFIDTEEDESESTKQKDTQSVTELKPLEKTKTIAKRQYKKRRFPEPPKYGSYIITPIYKNFYSEASEIYYSGEIVVDFSKLQKQYTDLYSPWNYFKNINCSLIDTQKRLLVTKLDDKIAHQFNQEYIIKKYSQYPNKDVQELVQIVLSLQELVEKYKRNQQLMPQTNPHIQFKIYHHFMMHDNFQKRMFYHYQTLGQNTKFFARHFGPDLNKNKMQFYQQVMSESLCELLGQTLEENQSQQHRVGLFDFFDFETIMCMQRTFMKSIIEKFAAQTIIPEEFFEYSSPQNLKFQTFDDITFYADVTVQTLIQKQNNQDLGIKSLYFSMIFILNVSPSMEEQIKIQRQQLRDLGLRNDKAEDITYTIQAEIFKEKFLCKQSEVNGGIYNDQNKHKICGYRPL</sequence>
<evidence type="ECO:0000313" key="2">
    <source>
        <dbReference type="Proteomes" id="UP000009168"/>
    </source>
</evidence>
<keyword evidence="2" id="KW-1185">Reference proteome</keyword>
<dbReference type="RefSeq" id="XP_001021040.3">
    <property type="nucleotide sequence ID" value="XM_001021040.3"/>
</dbReference>
<protein>
    <submittedName>
        <fullName evidence="1">Uncharacterized protein</fullName>
    </submittedName>
</protein>
<dbReference type="InParanoid" id="I7LW41"/>
<dbReference type="AlphaFoldDB" id="I7LW41"/>
<gene>
    <name evidence="1" type="ORF">TTHERM_00307660</name>
</gene>
<name>I7LW41_TETTS</name>
<dbReference type="GeneID" id="7838959"/>
<dbReference type="Proteomes" id="UP000009168">
    <property type="component" value="Unassembled WGS sequence"/>
</dbReference>
<organism evidence="1 2">
    <name type="scientific">Tetrahymena thermophila (strain SB210)</name>
    <dbReference type="NCBI Taxonomy" id="312017"/>
    <lineage>
        <taxon>Eukaryota</taxon>
        <taxon>Sar</taxon>
        <taxon>Alveolata</taxon>
        <taxon>Ciliophora</taxon>
        <taxon>Intramacronucleata</taxon>
        <taxon>Oligohymenophorea</taxon>
        <taxon>Hymenostomatida</taxon>
        <taxon>Tetrahymenina</taxon>
        <taxon>Tetrahymenidae</taxon>
        <taxon>Tetrahymena</taxon>
    </lineage>
</organism>
<dbReference type="KEGG" id="tet:TTHERM_00307660"/>
<accession>I7LW41</accession>
<dbReference type="EMBL" id="GG662608">
    <property type="protein sequence ID" value="EAS00795.3"/>
    <property type="molecule type" value="Genomic_DNA"/>
</dbReference>
<reference evidence="2" key="1">
    <citation type="journal article" date="2006" name="PLoS Biol.">
        <title>Macronuclear genome sequence of the ciliate Tetrahymena thermophila, a model eukaryote.</title>
        <authorList>
            <person name="Eisen J.A."/>
            <person name="Coyne R.S."/>
            <person name="Wu M."/>
            <person name="Wu D."/>
            <person name="Thiagarajan M."/>
            <person name="Wortman J.R."/>
            <person name="Badger J.H."/>
            <person name="Ren Q."/>
            <person name="Amedeo P."/>
            <person name="Jones K.M."/>
            <person name="Tallon L.J."/>
            <person name="Delcher A.L."/>
            <person name="Salzberg S.L."/>
            <person name="Silva J.C."/>
            <person name="Haas B.J."/>
            <person name="Majoros W.H."/>
            <person name="Farzad M."/>
            <person name="Carlton J.M."/>
            <person name="Smith R.K. Jr."/>
            <person name="Garg J."/>
            <person name="Pearlman R.E."/>
            <person name="Karrer K.M."/>
            <person name="Sun L."/>
            <person name="Manning G."/>
            <person name="Elde N.C."/>
            <person name="Turkewitz A.P."/>
            <person name="Asai D.J."/>
            <person name="Wilkes D.E."/>
            <person name="Wang Y."/>
            <person name="Cai H."/>
            <person name="Collins K."/>
            <person name="Stewart B.A."/>
            <person name="Lee S.R."/>
            <person name="Wilamowska K."/>
            <person name="Weinberg Z."/>
            <person name="Ruzzo W.L."/>
            <person name="Wloga D."/>
            <person name="Gaertig J."/>
            <person name="Frankel J."/>
            <person name="Tsao C.-C."/>
            <person name="Gorovsky M.A."/>
            <person name="Keeling P.J."/>
            <person name="Waller R.F."/>
            <person name="Patron N.J."/>
            <person name="Cherry J.M."/>
            <person name="Stover N.A."/>
            <person name="Krieger C.J."/>
            <person name="del Toro C."/>
            <person name="Ryder H.F."/>
            <person name="Williamson S.C."/>
            <person name="Barbeau R.A."/>
            <person name="Hamilton E.P."/>
            <person name="Orias E."/>
        </authorList>
    </citation>
    <scope>NUCLEOTIDE SEQUENCE [LARGE SCALE GENOMIC DNA]</scope>
    <source>
        <strain evidence="2">SB210</strain>
    </source>
</reference>
<dbReference type="HOGENOM" id="CLU_620415_0_0_1"/>
<evidence type="ECO:0000313" key="1">
    <source>
        <dbReference type="EMBL" id="EAS00795.3"/>
    </source>
</evidence>
<proteinExistence type="predicted"/>